<dbReference type="Proteomes" id="UP000187486">
    <property type="component" value="Unassembled WGS sequence"/>
</dbReference>
<dbReference type="PANTHER" id="PTHR38436">
    <property type="entry name" value="POLYKETIDE CYCLASE SNOAL-LIKE DOMAIN"/>
    <property type="match status" value="1"/>
</dbReference>
<keyword evidence="2" id="KW-1185">Reference proteome</keyword>
<dbReference type="AlphaFoldDB" id="A0A1R0KFZ7"/>
<dbReference type="PANTHER" id="PTHR38436:SF1">
    <property type="entry name" value="ESTER CYCLASE"/>
    <property type="match status" value="1"/>
</dbReference>
<evidence type="ECO:0000313" key="1">
    <source>
        <dbReference type="EMBL" id="OLZ44382.1"/>
    </source>
</evidence>
<dbReference type="RefSeq" id="WP_084750674.1">
    <property type="nucleotide sequence ID" value="NZ_JBEZVB010000037.1"/>
</dbReference>
<dbReference type="Gene3D" id="3.10.450.50">
    <property type="match status" value="2"/>
</dbReference>
<name>A0A1R0KFZ7_9PSEU</name>
<accession>A0A1R0KFZ7</accession>
<proteinExistence type="predicted"/>
<dbReference type="SUPFAM" id="SSF54427">
    <property type="entry name" value="NTF2-like"/>
    <property type="match status" value="2"/>
</dbReference>
<dbReference type="GO" id="GO:0030638">
    <property type="term" value="P:polyketide metabolic process"/>
    <property type="evidence" value="ECO:0007669"/>
    <property type="project" value="InterPro"/>
</dbReference>
<dbReference type="OrthoDB" id="2769928at2"/>
<dbReference type="Pfam" id="PF07366">
    <property type="entry name" value="SnoaL"/>
    <property type="match status" value="2"/>
</dbReference>
<dbReference type="InterPro" id="IPR032710">
    <property type="entry name" value="NTF2-like_dom_sf"/>
</dbReference>
<dbReference type="EMBL" id="MQUQ01000026">
    <property type="protein sequence ID" value="OLZ44382.1"/>
    <property type="molecule type" value="Genomic_DNA"/>
</dbReference>
<evidence type="ECO:0008006" key="3">
    <source>
        <dbReference type="Google" id="ProtNLM"/>
    </source>
</evidence>
<evidence type="ECO:0000313" key="2">
    <source>
        <dbReference type="Proteomes" id="UP000187486"/>
    </source>
</evidence>
<dbReference type="STRING" id="76021.BS329_36715"/>
<gene>
    <name evidence="1" type="ORF">BS329_36715</name>
</gene>
<reference evidence="1 2" key="1">
    <citation type="submission" date="2016-01" db="EMBL/GenBank/DDBJ databases">
        <title>Amycolatopsis coloradensis genome sequencing and assembly.</title>
        <authorList>
            <person name="Mayilraj S."/>
        </authorList>
    </citation>
    <scope>NUCLEOTIDE SEQUENCE [LARGE SCALE GENOMIC DNA]</scope>
    <source>
        <strain evidence="1 2">DSM 44225</strain>
    </source>
</reference>
<dbReference type="InterPro" id="IPR009959">
    <property type="entry name" value="Cyclase_SnoaL-like"/>
</dbReference>
<comment type="caution">
    <text evidence="1">The sequence shown here is derived from an EMBL/GenBank/DDBJ whole genome shotgun (WGS) entry which is preliminary data.</text>
</comment>
<organism evidence="1 2">
    <name type="scientific">Amycolatopsis coloradensis</name>
    <dbReference type="NCBI Taxonomy" id="76021"/>
    <lineage>
        <taxon>Bacteria</taxon>
        <taxon>Bacillati</taxon>
        <taxon>Actinomycetota</taxon>
        <taxon>Actinomycetes</taxon>
        <taxon>Pseudonocardiales</taxon>
        <taxon>Pseudonocardiaceae</taxon>
        <taxon>Amycolatopsis</taxon>
    </lineage>
</organism>
<protein>
    <recommendedName>
        <fullName evidence="3">Ester cyclase</fullName>
    </recommendedName>
</protein>
<sequence>MTTAANTTVLQSFVTTVLDGKNLPAAEKFLSQNFLHHDRAPGEETGQQTGLAGTKAFFTNTVFAAFSRFNTTFEDLVAEGDLIAGRWRQTSVNTGTWLGRPATNATVDIAGISIVRVRDGLIVEEWESRDSVSMLRQLGVSLPKLTVLSASDAAVPPKFTPAPFRANGSLAPGGGSLGLIDLKALVGSLFAGVYNSGNLGLLQLLLAPGYVLHDPTGLLPATRSGLASLVTTFRTGMPDFATTVDLQLAQGDRVVSRWTGRGTHKDTLFGIPRTGVPVTVSGISVMRVRGTQIQEEWLLWDQLSLLQQIAKAPL</sequence>